<dbReference type="PANTHER" id="PTHR44591:SF14">
    <property type="entry name" value="PROTEIN PILG"/>
    <property type="match status" value="1"/>
</dbReference>
<dbReference type="SUPFAM" id="SSF52172">
    <property type="entry name" value="CheY-like"/>
    <property type="match status" value="1"/>
</dbReference>
<evidence type="ECO:0000259" key="4">
    <source>
        <dbReference type="PROSITE" id="PS50110"/>
    </source>
</evidence>
<feature type="modified residue" description="4-aspartylphosphate" evidence="3">
    <location>
        <position position="56"/>
    </location>
</feature>
<dbReference type="PANTHER" id="PTHR44591">
    <property type="entry name" value="STRESS RESPONSE REGULATOR PROTEIN 1"/>
    <property type="match status" value="1"/>
</dbReference>
<evidence type="ECO:0000313" key="5">
    <source>
        <dbReference type="EMBL" id="HHF98422.1"/>
    </source>
</evidence>
<evidence type="ECO:0000256" key="3">
    <source>
        <dbReference type="PROSITE-ProRule" id="PRU00169"/>
    </source>
</evidence>
<feature type="domain" description="Response regulatory" evidence="4">
    <location>
        <begin position="6"/>
        <end position="121"/>
    </location>
</feature>
<dbReference type="InterPro" id="IPR001789">
    <property type="entry name" value="Sig_transdc_resp-reg_receiver"/>
</dbReference>
<proteinExistence type="predicted"/>
<dbReference type="AlphaFoldDB" id="A0A7V5I0X9"/>
<keyword evidence="1 3" id="KW-0597">Phosphoprotein</keyword>
<dbReference type="Proteomes" id="UP000886070">
    <property type="component" value="Unassembled WGS sequence"/>
</dbReference>
<dbReference type="SMART" id="SM00448">
    <property type="entry name" value="REC"/>
    <property type="match status" value="1"/>
</dbReference>
<gene>
    <name evidence="5" type="ORF">ENL39_02925</name>
</gene>
<sequence length="123" mass="14090">MSNDITIMIVDDSATMRKIAKHHLTQLGYNRIIEATNGMEGLKKLDEEKIDLIICDWNMPEMNGLQFLHTLREKDKQIPVIMLTTVNTQEEVMAALQAGATSYITKPFTRDDLKDKIEKVIKK</sequence>
<dbReference type="InterPro" id="IPR050595">
    <property type="entry name" value="Bact_response_regulator"/>
</dbReference>
<accession>A0A7V5I0X9</accession>
<dbReference type="PROSITE" id="PS50110">
    <property type="entry name" value="RESPONSE_REGULATORY"/>
    <property type="match status" value="1"/>
</dbReference>
<protein>
    <submittedName>
        <fullName evidence="5">Response regulator</fullName>
    </submittedName>
</protein>
<dbReference type="Gene3D" id="3.40.50.2300">
    <property type="match status" value="1"/>
</dbReference>
<evidence type="ECO:0000256" key="1">
    <source>
        <dbReference type="ARBA" id="ARBA00022553"/>
    </source>
</evidence>
<dbReference type="GO" id="GO:0000160">
    <property type="term" value="P:phosphorelay signal transduction system"/>
    <property type="evidence" value="ECO:0007669"/>
    <property type="project" value="UniProtKB-KW"/>
</dbReference>
<dbReference type="InterPro" id="IPR011006">
    <property type="entry name" value="CheY-like_superfamily"/>
</dbReference>
<dbReference type="EMBL" id="DRTT01000089">
    <property type="protein sequence ID" value="HHF98422.1"/>
    <property type="molecule type" value="Genomic_DNA"/>
</dbReference>
<reference evidence="5" key="1">
    <citation type="journal article" date="2020" name="mSystems">
        <title>Genome- and Community-Level Interaction Insights into Carbon Utilization and Element Cycling Functions of Hydrothermarchaeota in Hydrothermal Sediment.</title>
        <authorList>
            <person name="Zhou Z."/>
            <person name="Liu Y."/>
            <person name="Xu W."/>
            <person name="Pan J."/>
            <person name="Luo Z.H."/>
            <person name="Li M."/>
        </authorList>
    </citation>
    <scope>NUCLEOTIDE SEQUENCE [LARGE SCALE GENOMIC DNA]</scope>
    <source>
        <strain evidence="5">HyVt-92</strain>
    </source>
</reference>
<comment type="caution">
    <text evidence="5">The sequence shown here is derived from an EMBL/GenBank/DDBJ whole genome shotgun (WGS) entry which is preliminary data.</text>
</comment>
<keyword evidence="2" id="KW-0902">Two-component regulatory system</keyword>
<dbReference type="Pfam" id="PF00072">
    <property type="entry name" value="Response_reg"/>
    <property type="match status" value="1"/>
</dbReference>
<name>A0A7V5I0X9_UNCAE</name>
<evidence type="ECO:0000256" key="2">
    <source>
        <dbReference type="ARBA" id="ARBA00023012"/>
    </source>
</evidence>
<organism evidence="5">
    <name type="scientific">Aerophobetes bacterium</name>
    <dbReference type="NCBI Taxonomy" id="2030807"/>
    <lineage>
        <taxon>Bacteria</taxon>
        <taxon>Candidatus Aerophobota</taxon>
    </lineage>
</organism>